<dbReference type="PROSITE" id="PS00108">
    <property type="entry name" value="PROTEIN_KINASE_ST"/>
    <property type="match status" value="1"/>
</dbReference>
<sequence length="363" mass="38338">MRAGMVVGERYEVGGLIGRGGFGEVWEAVDRNLRRDVAIKFLTIVTEDPDAADRYAREARTLATLQHPAVVGVQDAGSLDHEGVALPYLVMERLTGTTWEADGAAPVALTGALIAEALDHVHGARIVHRDVKPANIMICPDGRVVLMDFGIARDDSHTRRATTTGAVFGTPAYMAPEQLARRPATPASDVYALGLVLVEKLTGQCTPARQLGAEARARVPRRLRRLLDAMTSHEADRRPTAAECAAGLRAAANGSPFGPRPGRNGNGAGPTSPGTTARQMADMARRFREMRREAPTTVQPPGDPGDPGDHGGPRGRNRGRGRRSRAAPHGASARGCAACAAGVPRWSCARARSCSSPGSSATC</sequence>
<gene>
    <name evidence="10" type="ORF">GCM10009801_00560</name>
</gene>
<dbReference type="Pfam" id="PF00069">
    <property type="entry name" value="Pkinase"/>
    <property type="match status" value="1"/>
</dbReference>
<feature type="compositionally biased region" description="Basic residues" evidence="8">
    <location>
        <begin position="313"/>
        <end position="326"/>
    </location>
</feature>
<name>A0ABN2VDX0_9ACTN</name>
<keyword evidence="2" id="KW-0723">Serine/threonine-protein kinase</keyword>
<dbReference type="RefSeq" id="WP_344522658.1">
    <property type="nucleotide sequence ID" value="NZ_BAAAPE010000001.1"/>
</dbReference>
<dbReference type="SUPFAM" id="SSF56112">
    <property type="entry name" value="Protein kinase-like (PK-like)"/>
    <property type="match status" value="1"/>
</dbReference>
<keyword evidence="4 7" id="KW-0547">Nucleotide-binding</keyword>
<dbReference type="InterPro" id="IPR008271">
    <property type="entry name" value="Ser/Thr_kinase_AS"/>
</dbReference>
<dbReference type="Gene3D" id="3.30.200.20">
    <property type="entry name" value="Phosphorylase Kinase, domain 1"/>
    <property type="match status" value="1"/>
</dbReference>
<evidence type="ECO:0000256" key="8">
    <source>
        <dbReference type="SAM" id="MobiDB-lite"/>
    </source>
</evidence>
<reference evidence="10 11" key="1">
    <citation type="journal article" date="2019" name="Int. J. Syst. Evol. Microbiol.">
        <title>The Global Catalogue of Microorganisms (GCM) 10K type strain sequencing project: providing services to taxonomists for standard genome sequencing and annotation.</title>
        <authorList>
            <consortium name="The Broad Institute Genomics Platform"/>
            <consortium name="The Broad Institute Genome Sequencing Center for Infectious Disease"/>
            <person name="Wu L."/>
            <person name="Ma J."/>
        </authorList>
    </citation>
    <scope>NUCLEOTIDE SEQUENCE [LARGE SCALE GENOMIC DNA]</scope>
    <source>
        <strain evidence="10 11">JCM 15478</strain>
    </source>
</reference>
<evidence type="ECO:0000313" key="11">
    <source>
        <dbReference type="Proteomes" id="UP001500016"/>
    </source>
</evidence>
<keyword evidence="3" id="KW-0808">Transferase</keyword>
<evidence type="ECO:0000256" key="2">
    <source>
        <dbReference type="ARBA" id="ARBA00022527"/>
    </source>
</evidence>
<evidence type="ECO:0000256" key="6">
    <source>
        <dbReference type="ARBA" id="ARBA00022840"/>
    </source>
</evidence>
<dbReference type="Proteomes" id="UP001500016">
    <property type="component" value="Unassembled WGS sequence"/>
</dbReference>
<dbReference type="SMART" id="SM00220">
    <property type="entry name" value="S_TKc"/>
    <property type="match status" value="1"/>
</dbReference>
<dbReference type="EMBL" id="BAAAPE010000001">
    <property type="protein sequence ID" value="GAA2059673.1"/>
    <property type="molecule type" value="Genomic_DNA"/>
</dbReference>
<evidence type="ECO:0000256" key="4">
    <source>
        <dbReference type="ARBA" id="ARBA00022741"/>
    </source>
</evidence>
<dbReference type="PANTHER" id="PTHR43289">
    <property type="entry name" value="MITOGEN-ACTIVATED PROTEIN KINASE KINASE KINASE 20-RELATED"/>
    <property type="match status" value="1"/>
</dbReference>
<feature type="region of interest" description="Disordered" evidence="8">
    <location>
        <begin position="251"/>
        <end position="279"/>
    </location>
</feature>
<accession>A0ABN2VDX0</accession>
<proteinExistence type="predicted"/>
<evidence type="ECO:0000259" key="9">
    <source>
        <dbReference type="PROSITE" id="PS50011"/>
    </source>
</evidence>
<protein>
    <recommendedName>
        <fullName evidence="1">non-specific serine/threonine protein kinase</fullName>
        <ecNumber evidence="1">2.7.11.1</ecNumber>
    </recommendedName>
</protein>
<dbReference type="InterPro" id="IPR017441">
    <property type="entry name" value="Protein_kinase_ATP_BS"/>
</dbReference>
<dbReference type="PROSITE" id="PS50011">
    <property type="entry name" value="PROTEIN_KINASE_DOM"/>
    <property type="match status" value="1"/>
</dbReference>
<keyword evidence="11" id="KW-1185">Reference proteome</keyword>
<evidence type="ECO:0000256" key="7">
    <source>
        <dbReference type="PROSITE-ProRule" id="PRU10141"/>
    </source>
</evidence>
<dbReference type="Gene3D" id="1.10.510.10">
    <property type="entry name" value="Transferase(Phosphotransferase) domain 1"/>
    <property type="match status" value="1"/>
</dbReference>
<evidence type="ECO:0000256" key="1">
    <source>
        <dbReference type="ARBA" id="ARBA00012513"/>
    </source>
</evidence>
<evidence type="ECO:0000256" key="5">
    <source>
        <dbReference type="ARBA" id="ARBA00022777"/>
    </source>
</evidence>
<dbReference type="PROSITE" id="PS00107">
    <property type="entry name" value="PROTEIN_KINASE_ATP"/>
    <property type="match status" value="1"/>
</dbReference>
<keyword evidence="6 7" id="KW-0067">ATP-binding</keyword>
<feature type="domain" description="Protein kinase" evidence="9">
    <location>
        <begin position="11"/>
        <end position="258"/>
    </location>
</feature>
<evidence type="ECO:0000313" key="10">
    <source>
        <dbReference type="EMBL" id="GAA2059673.1"/>
    </source>
</evidence>
<feature type="region of interest" description="Disordered" evidence="8">
    <location>
        <begin position="292"/>
        <end position="335"/>
    </location>
</feature>
<dbReference type="PANTHER" id="PTHR43289:SF6">
    <property type="entry name" value="SERINE_THREONINE-PROTEIN KINASE NEKL-3"/>
    <property type="match status" value="1"/>
</dbReference>
<organism evidence="10 11">
    <name type="scientific">Streptomyces albiaxialis</name>
    <dbReference type="NCBI Taxonomy" id="329523"/>
    <lineage>
        <taxon>Bacteria</taxon>
        <taxon>Bacillati</taxon>
        <taxon>Actinomycetota</taxon>
        <taxon>Actinomycetes</taxon>
        <taxon>Kitasatosporales</taxon>
        <taxon>Streptomycetaceae</taxon>
        <taxon>Streptomyces</taxon>
    </lineage>
</organism>
<evidence type="ECO:0000256" key="3">
    <source>
        <dbReference type="ARBA" id="ARBA00022679"/>
    </source>
</evidence>
<dbReference type="EC" id="2.7.11.1" evidence="1"/>
<dbReference type="InterPro" id="IPR011009">
    <property type="entry name" value="Kinase-like_dom_sf"/>
</dbReference>
<dbReference type="InterPro" id="IPR000719">
    <property type="entry name" value="Prot_kinase_dom"/>
</dbReference>
<comment type="caution">
    <text evidence="10">The sequence shown here is derived from an EMBL/GenBank/DDBJ whole genome shotgun (WGS) entry which is preliminary data.</text>
</comment>
<feature type="binding site" evidence="7">
    <location>
        <position position="40"/>
    </location>
    <ligand>
        <name>ATP</name>
        <dbReference type="ChEBI" id="CHEBI:30616"/>
    </ligand>
</feature>
<dbReference type="CDD" id="cd14014">
    <property type="entry name" value="STKc_PknB_like"/>
    <property type="match status" value="1"/>
</dbReference>
<keyword evidence="5" id="KW-0418">Kinase</keyword>
<feature type="compositionally biased region" description="Low complexity" evidence="8">
    <location>
        <begin position="251"/>
        <end position="263"/>
    </location>
</feature>